<evidence type="ECO:0000313" key="2">
    <source>
        <dbReference type="Proteomes" id="UP000696280"/>
    </source>
</evidence>
<evidence type="ECO:0000313" key="1">
    <source>
        <dbReference type="EMBL" id="CAG8959878.1"/>
    </source>
</evidence>
<dbReference type="Proteomes" id="UP000696280">
    <property type="component" value="Unassembled WGS sequence"/>
</dbReference>
<accession>A0A9N9L8D0</accession>
<gene>
    <name evidence="1" type="ORF">HYFRA_00013150</name>
</gene>
<reference evidence="1" key="1">
    <citation type="submission" date="2021-07" db="EMBL/GenBank/DDBJ databases">
        <authorList>
            <person name="Durling M."/>
        </authorList>
    </citation>
    <scope>NUCLEOTIDE SEQUENCE</scope>
</reference>
<keyword evidence="2" id="KW-1185">Reference proteome</keyword>
<organism evidence="1 2">
    <name type="scientific">Hymenoscyphus fraxineus</name>
    <dbReference type="NCBI Taxonomy" id="746836"/>
    <lineage>
        <taxon>Eukaryota</taxon>
        <taxon>Fungi</taxon>
        <taxon>Dikarya</taxon>
        <taxon>Ascomycota</taxon>
        <taxon>Pezizomycotina</taxon>
        <taxon>Leotiomycetes</taxon>
        <taxon>Helotiales</taxon>
        <taxon>Helotiaceae</taxon>
        <taxon>Hymenoscyphus</taxon>
    </lineage>
</organism>
<dbReference type="EMBL" id="CAJVRL010000093">
    <property type="protein sequence ID" value="CAG8959878.1"/>
    <property type="molecule type" value="Genomic_DNA"/>
</dbReference>
<protein>
    <submittedName>
        <fullName evidence="1">Uncharacterized protein</fullName>
    </submittedName>
</protein>
<sequence length="147" mass="16718">MYPLKRYGDMYNVSIEVRDPHLFRVLRGENAVDWPMKRRIQETNHGIHSNPLINDYTSLPGQPLLEQTLGLQNGQHGEYLGQTTEYGTRLINLCPFNGAGEYVSTPGTLRSVSPQTKFIMKMESHTVVDDEITNLDLIHSICTLMVK</sequence>
<name>A0A9N9L8D0_9HELO</name>
<comment type="caution">
    <text evidence="1">The sequence shown here is derived from an EMBL/GenBank/DDBJ whole genome shotgun (WGS) entry which is preliminary data.</text>
</comment>
<dbReference type="AlphaFoldDB" id="A0A9N9L8D0"/>
<proteinExistence type="predicted"/>